<sequence length="297" mass="34594">MKLAARVGHGYGIDIVDWTPVKDVYRLRTREHGTLCLKPYDLPIEEVEFIAGVQDDVKRNGFQFVPYTFRTRSNRVGFKHNGNWYMLTRWVVGRTPSFRNENRLHQAVRTLAKFHDSAQNLSARQPPTKRIKTKGIKRRLEHESRKIEENYRGGCAEILKDLCAASLSHIESSKVKRAIRREVAVKAFVHGDYNYPNIVQDKQGRYHLIDFENTSLHVRMEDLAHLIHHNAAWQGERVVRIIDAYDRVRPMSDGDLQLLIALLYQPYPVFRAIQNGKQTQGLSCALLKQYLHRLQRI</sequence>
<proteinExistence type="predicted"/>
<protein>
    <submittedName>
        <fullName evidence="2">Phosphotransferase</fullName>
    </submittedName>
</protein>
<gene>
    <name evidence="2" type="ORF">NZD86_20395</name>
</gene>
<feature type="domain" description="Aminoglycoside phosphotransferase" evidence="1">
    <location>
        <begin position="23"/>
        <end position="245"/>
    </location>
</feature>
<dbReference type="SUPFAM" id="SSF56112">
    <property type="entry name" value="Protein kinase-like (PK-like)"/>
    <property type="match status" value="1"/>
</dbReference>
<dbReference type="InterPro" id="IPR011009">
    <property type="entry name" value="Kinase-like_dom_sf"/>
</dbReference>
<accession>A0ABY6Z2M6</accession>
<dbReference type="RefSeq" id="WP_268043891.1">
    <property type="nucleotide sequence ID" value="NZ_CP104064.1"/>
</dbReference>
<name>A0ABY6Z2M6_9BACL</name>
<dbReference type="InterPro" id="IPR002575">
    <property type="entry name" value="Aminoglycoside_PTrfase"/>
</dbReference>
<evidence type="ECO:0000313" key="3">
    <source>
        <dbReference type="Proteomes" id="UP001164803"/>
    </source>
</evidence>
<dbReference type="Gene3D" id="3.90.1200.10">
    <property type="match status" value="1"/>
</dbReference>
<dbReference type="PANTHER" id="PTHR39179">
    <property type="entry name" value="SPORE COAT PROTEIN I"/>
    <property type="match status" value="1"/>
</dbReference>
<reference evidence="2" key="1">
    <citation type="submission" date="2022-08" db="EMBL/GenBank/DDBJ databases">
        <title>Alicyclobacillus dauci DSM2870, complete genome.</title>
        <authorList>
            <person name="Wang Q."/>
            <person name="Cai R."/>
            <person name="Wang Z."/>
        </authorList>
    </citation>
    <scope>NUCLEOTIDE SEQUENCE</scope>
    <source>
        <strain evidence="2">DSM 28700</strain>
    </source>
</reference>
<dbReference type="Proteomes" id="UP001164803">
    <property type="component" value="Chromosome"/>
</dbReference>
<dbReference type="InterPro" id="IPR047175">
    <property type="entry name" value="CotS-like"/>
</dbReference>
<evidence type="ECO:0000259" key="1">
    <source>
        <dbReference type="Pfam" id="PF01636"/>
    </source>
</evidence>
<dbReference type="Pfam" id="PF01636">
    <property type="entry name" value="APH"/>
    <property type="match status" value="1"/>
</dbReference>
<evidence type="ECO:0000313" key="2">
    <source>
        <dbReference type="EMBL" id="WAH36539.1"/>
    </source>
</evidence>
<organism evidence="2 3">
    <name type="scientific">Alicyclobacillus dauci</name>
    <dbReference type="NCBI Taxonomy" id="1475485"/>
    <lineage>
        <taxon>Bacteria</taxon>
        <taxon>Bacillati</taxon>
        <taxon>Bacillota</taxon>
        <taxon>Bacilli</taxon>
        <taxon>Bacillales</taxon>
        <taxon>Alicyclobacillaceae</taxon>
        <taxon>Alicyclobacillus</taxon>
    </lineage>
</organism>
<dbReference type="Gene3D" id="3.30.200.20">
    <property type="entry name" value="Phosphorylase Kinase, domain 1"/>
    <property type="match status" value="1"/>
</dbReference>
<dbReference type="PANTHER" id="PTHR39179:SF1">
    <property type="entry name" value="SPORE COAT PROTEIN I"/>
    <property type="match status" value="1"/>
</dbReference>
<dbReference type="EMBL" id="CP104064">
    <property type="protein sequence ID" value="WAH36539.1"/>
    <property type="molecule type" value="Genomic_DNA"/>
</dbReference>
<keyword evidence="3" id="KW-1185">Reference proteome</keyword>